<feature type="domain" description="DUF7738" evidence="1">
    <location>
        <begin position="49"/>
        <end position="168"/>
    </location>
</feature>
<dbReference type="Pfam" id="PF24880">
    <property type="entry name" value="DUF7738"/>
    <property type="match status" value="1"/>
</dbReference>
<reference evidence="2 3" key="1">
    <citation type="submission" date="2018-08" db="EMBL/GenBank/DDBJ databases">
        <title>A genome reference for cultivated species of the human gut microbiota.</title>
        <authorList>
            <person name="Zou Y."/>
            <person name="Xue W."/>
            <person name="Luo G."/>
        </authorList>
    </citation>
    <scope>NUCLEOTIDE SEQUENCE [LARGE SCALE GENOMIC DNA]</scope>
    <source>
        <strain evidence="2 3">AM17-44</strain>
    </source>
</reference>
<proteinExistence type="predicted"/>
<evidence type="ECO:0000259" key="1">
    <source>
        <dbReference type="Pfam" id="PF24880"/>
    </source>
</evidence>
<evidence type="ECO:0000313" key="2">
    <source>
        <dbReference type="EMBL" id="RHH38998.1"/>
    </source>
</evidence>
<dbReference type="Proteomes" id="UP000284998">
    <property type="component" value="Unassembled WGS sequence"/>
</dbReference>
<sequence length="243" mass="28859">MKIRINLSVYLMVLFFTLTACGERTDGLYGTRYSRSELEEMGVNTEHLFIFDGDKISYNGKEFWPGMSIEEVTEIFGEPYTRTYKGKAFFHEYITYFWDDWGVMVSTQLRDSIQTVMMVDIRWNLTIDEGLEFASSENLRNLAQSMKEDNPKTYFKGNILVGGMPLGRMTNVKKDFMKENELLFFHRHRGDRIAEYMVTDSYDYTKLKSFNIEDRYIFYYLVLMSMDYTKTESFMCVLDTYYL</sequence>
<accession>A0A414WQ94</accession>
<dbReference type="EMBL" id="QRJS01000062">
    <property type="protein sequence ID" value="RHH38998.1"/>
    <property type="molecule type" value="Genomic_DNA"/>
</dbReference>
<gene>
    <name evidence="2" type="ORF">DW204_14485</name>
</gene>
<protein>
    <recommendedName>
        <fullName evidence="1">DUF7738 domain-containing protein</fullName>
    </recommendedName>
</protein>
<evidence type="ECO:0000313" key="3">
    <source>
        <dbReference type="Proteomes" id="UP000284998"/>
    </source>
</evidence>
<name>A0A414WQ94_9BACT</name>
<dbReference type="AlphaFoldDB" id="A0A414WQ94"/>
<dbReference type="InterPro" id="IPR056640">
    <property type="entry name" value="DUF7738"/>
</dbReference>
<comment type="caution">
    <text evidence="2">The sequence shown here is derived from an EMBL/GenBank/DDBJ whole genome shotgun (WGS) entry which is preliminary data.</text>
</comment>
<dbReference type="RefSeq" id="WP_118244683.1">
    <property type="nucleotide sequence ID" value="NZ_QRJS01000062.1"/>
</dbReference>
<organism evidence="2 3">
    <name type="scientific">Phocaeicola plebeius</name>
    <dbReference type="NCBI Taxonomy" id="310297"/>
    <lineage>
        <taxon>Bacteria</taxon>
        <taxon>Pseudomonadati</taxon>
        <taxon>Bacteroidota</taxon>
        <taxon>Bacteroidia</taxon>
        <taxon>Bacteroidales</taxon>
        <taxon>Bacteroidaceae</taxon>
        <taxon>Phocaeicola</taxon>
    </lineage>
</organism>
<dbReference type="PROSITE" id="PS51257">
    <property type="entry name" value="PROKAR_LIPOPROTEIN"/>
    <property type="match status" value="1"/>
</dbReference>